<proteinExistence type="predicted"/>
<evidence type="ECO:0000313" key="2">
    <source>
        <dbReference type="EMBL" id="MDI1492119.1"/>
    </source>
</evidence>
<dbReference type="Proteomes" id="UP001161017">
    <property type="component" value="Unassembled WGS sequence"/>
</dbReference>
<gene>
    <name evidence="2" type="ORF">OHK93_003331</name>
</gene>
<comment type="caution">
    <text evidence="2">The sequence shown here is derived from an EMBL/GenBank/DDBJ whole genome shotgun (WGS) entry which is preliminary data.</text>
</comment>
<dbReference type="AlphaFoldDB" id="A0AA43TY40"/>
<accession>A0AA43TY40</accession>
<keyword evidence="1" id="KW-0175">Coiled coil</keyword>
<dbReference type="EMBL" id="JAPUFD010000017">
    <property type="protein sequence ID" value="MDI1492119.1"/>
    <property type="molecule type" value="Genomic_DNA"/>
</dbReference>
<evidence type="ECO:0000256" key="1">
    <source>
        <dbReference type="SAM" id="Coils"/>
    </source>
</evidence>
<organism evidence="2 3">
    <name type="scientific">Ramalina farinacea</name>
    <dbReference type="NCBI Taxonomy" id="258253"/>
    <lineage>
        <taxon>Eukaryota</taxon>
        <taxon>Fungi</taxon>
        <taxon>Dikarya</taxon>
        <taxon>Ascomycota</taxon>
        <taxon>Pezizomycotina</taxon>
        <taxon>Lecanoromycetes</taxon>
        <taxon>OSLEUM clade</taxon>
        <taxon>Lecanoromycetidae</taxon>
        <taxon>Lecanorales</taxon>
        <taxon>Lecanorineae</taxon>
        <taxon>Ramalinaceae</taxon>
        <taxon>Ramalina</taxon>
    </lineage>
</organism>
<keyword evidence="3" id="KW-1185">Reference proteome</keyword>
<protein>
    <submittedName>
        <fullName evidence="2">Uncharacterized protein</fullName>
    </submittedName>
</protein>
<sequence length="208" mass="24210">MTSRLLAPDVVSAMLEKVMATLEKDNEQDPGSDPAILLPKEGERRELQNFLKLARSELIESHRVLVSQQSEVRVTKYSERRLLTLEKLRQLREETKASRPVECAEPKSTIKLLQERVRFLQERVRLLQEQINASEAQKDIVDHEKQELQERVRYAEIEAKVDKEVQGRRRDILTADLHAFMNMNAELQEKLRAAELEVKLSKSQEDVK</sequence>
<feature type="coiled-coil region" evidence="1">
    <location>
        <begin position="110"/>
        <end position="151"/>
    </location>
</feature>
<name>A0AA43TY40_9LECA</name>
<reference evidence="2" key="1">
    <citation type="journal article" date="2023" name="Genome Biol. Evol.">
        <title>First Whole Genome Sequence and Flow Cytometry Genome Size Data for the Lichen-Forming Fungus Ramalina farinacea (Ascomycota).</title>
        <authorList>
            <person name="Llewellyn T."/>
            <person name="Mian S."/>
            <person name="Hill R."/>
            <person name="Leitch I.J."/>
            <person name="Gaya E."/>
        </authorList>
    </citation>
    <scope>NUCLEOTIDE SEQUENCE</scope>
    <source>
        <strain evidence="2">LIQ254RAFAR</strain>
    </source>
</reference>
<evidence type="ECO:0000313" key="3">
    <source>
        <dbReference type="Proteomes" id="UP001161017"/>
    </source>
</evidence>
<feature type="coiled-coil region" evidence="1">
    <location>
        <begin position="177"/>
        <end position="204"/>
    </location>
</feature>